<dbReference type="Proteomes" id="UP001230649">
    <property type="component" value="Unassembled WGS sequence"/>
</dbReference>
<sequence>MEALRQALPQDDVPVRVLSKPKGVVGRAHKVIDLDSDDDVPQVIPPMRQEVINLTERPSKSQPRADDFFGDVRSLPKPSSIRANSRLQFDPSLIQPNRPIAQTIQRKSNPSAKGDPYAPFRPPGPMSSSTHARSDFNQYIKPATGGFPSPARPGAPMSHGAFSHQPTSLSGQNWPPNIANRFLPKVATGMGTGMIADPNEETENFAAALENVKYQAADYEKVSSSEADEHMRELLSGAVGDGEEETEGMEEGEDVVEGFAKGMKLMPHQVRGVKWMRQREKNKRYGGILADDMGLGKTVQTLARIVEGVATASEIKAGYKGGTFAVMEQWAKEAKTKTAPGRLKVTTHHGPHRTREPAKLEKFDVVITTFQTLASEHGAKTSFVASRSSDKKGELSSDEEDSDGDRFGRPVKKITKKATKKVGGASALFGVKWLRIVIDEAQNIKNRNTKAAKAAVALQAKYRWCLTGTPIQNNVEELFSLFQFLRARPLDDWQLFRERILAPVKEGRTKLAMKRLHLPDRQAVLKAVMLRRTKDATIDGKPILNLPARKVEVVQCFFDPAERDFYDAFEKKQELSFNKVAALDQDKDAIDIRAAPKSDEQDADDLAALLGGIGLEGGKQAKCDMCFSAIADPKQRHCSDCEPIARKARAQSEDYDASGLPPSSAKIRMMLKLLQSIKTRSGGKEKTIIFSQFTSFLNLIEPFLRREGIKYVRYDGSMTNDKRQVALEAIKNDPRVAVILISFKAGSTGLNLTCCNNVILLDLWWNPALEDQAFDRAHRLGQKLDVNIFKLTIHESVEDRILTLQNVKRELAAAALSGQATKNMKLTLNDMIDLFRRNHRQDSPDDEGEH</sequence>
<proteinExistence type="predicted"/>
<name>A0ACC2WY53_9TREE</name>
<reference evidence="1" key="1">
    <citation type="submission" date="2023-04" db="EMBL/GenBank/DDBJ databases">
        <title>Draft Genome sequencing of Naganishia species isolated from polar environments using Oxford Nanopore Technology.</title>
        <authorList>
            <person name="Leo P."/>
            <person name="Venkateswaran K."/>
        </authorList>
    </citation>
    <scope>NUCLEOTIDE SEQUENCE</scope>
    <source>
        <strain evidence="1">MNA-CCFEE 5262</strain>
    </source>
</reference>
<evidence type="ECO:0000313" key="1">
    <source>
        <dbReference type="EMBL" id="KAJ9116710.1"/>
    </source>
</evidence>
<keyword evidence="2" id="KW-1185">Reference proteome</keyword>
<protein>
    <submittedName>
        <fullName evidence="1">Uncharacterized protein</fullName>
    </submittedName>
</protein>
<evidence type="ECO:0000313" key="2">
    <source>
        <dbReference type="Proteomes" id="UP001230649"/>
    </source>
</evidence>
<gene>
    <name evidence="1" type="ORF">QFC20_000645</name>
</gene>
<dbReference type="EMBL" id="JASBWS010000003">
    <property type="protein sequence ID" value="KAJ9116710.1"/>
    <property type="molecule type" value="Genomic_DNA"/>
</dbReference>
<organism evidence="1 2">
    <name type="scientific">Naganishia adeliensis</name>
    <dbReference type="NCBI Taxonomy" id="92952"/>
    <lineage>
        <taxon>Eukaryota</taxon>
        <taxon>Fungi</taxon>
        <taxon>Dikarya</taxon>
        <taxon>Basidiomycota</taxon>
        <taxon>Agaricomycotina</taxon>
        <taxon>Tremellomycetes</taxon>
        <taxon>Filobasidiales</taxon>
        <taxon>Filobasidiaceae</taxon>
        <taxon>Naganishia</taxon>
    </lineage>
</organism>
<comment type="caution">
    <text evidence="1">The sequence shown here is derived from an EMBL/GenBank/DDBJ whole genome shotgun (WGS) entry which is preliminary data.</text>
</comment>
<accession>A0ACC2WY53</accession>